<comment type="similarity">
    <text evidence="1">Belongs to the peroxiredoxin family. AhpC/Prx1 subfamily.</text>
</comment>
<keyword evidence="7" id="KW-1185">Reference proteome</keyword>
<dbReference type="InterPro" id="IPR013766">
    <property type="entry name" value="Thioredoxin_domain"/>
</dbReference>
<evidence type="ECO:0000313" key="7">
    <source>
        <dbReference type="Proteomes" id="UP000694867"/>
    </source>
</evidence>
<dbReference type="GO" id="GO:0006979">
    <property type="term" value="P:response to oxidative stress"/>
    <property type="evidence" value="ECO:0007669"/>
    <property type="project" value="TreeGrafter"/>
</dbReference>
<dbReference type="GO" id="GO:0042744">
    <property type="term" value="P:hydrogen peroxide catabolic process"/>
    <property type="evidence" value="ECO:0007669"/>
    <property type="project" value="TreeGrafter"/>
</dbReference>
<dbReference type="GO" id="GO:0008379">
    <property type="term" value="F:thioredoxin peroxidase activity"/>
    <property type="evidence" value="ECO:0007669"/>
    <property type="project" value="TreeGrafter"/>
</dbReference>
<dbReference type="InterPro" id="IPR000866">
    <property type="entry name" value="AhpC/TSA"/>
</dbReference>
<feature type="compositionally biased region" description="Polar residues" evidence="5">
    <location>
        <begin position="71"/>
        <end position="100"/>
    </location>
</feature>
<dbReference type="Proteomes" id="UP000694867">
    <property type="component" value="Unplaced"/>
</dbReference>
<protein>
    <recommendedName>
        <fullName evidence="2">thioredoxin-dependent peroxiredoxin</fullName>
        <ecNumber evidence="2">1.11.1.24</ecNumber>
    </recommendedName>
</protein>
<evidence type="ECO:0000259" key="6">
    <source>
        <dbReference type="PROSITE" id="PS51352"/>
    </source>
</evidence>
<dbReference type="KEGG" id="goe:100902590"/>
<dbReference type="PANTHER" id="PTHR10681:SF128">
    <property type="entry name" value="THIOREDOXIN-DEPENDENT PEROXIDE REDUCTASE, MITOCHONDRIAL"/>
    <property type="match status" value="1"/>
</dbReference>
<dbReference type="AlphaFoldDB" id="A0AAJ6QT09"/>
<dbReference type="GO" id="GO:0033554">
    <property type="term" value="P:cellular response to stress"/>
    <property type="evidence" value="ECO:0007669"/>
    <property type="project" value="TreeGrafter"/>
</dbReference>
<evidence type="ECO:0000256" key="4">
    <source>
        <dbReference type="ARBA" id="ARBA00049091"/>
    </source>
</evidence>
<dbReference type="PROSITE" id="PS51352">
    <property type="entry name" value="THIOREDOXIN_2"/>
    <property type="match status" value="1"/>
</dbReference>
<evidence type="ECO:0000313" key="8">
    <source>
        <dbReference type="RefSeq" id="XP_003742938.1"/>
    </source>
</evidence>
<dbReference type="SUPFAM" id="SSF52833">
    <property type="entry name" value="Thioredoxin-like"/>
    <property type="match status" value="1"/>
</dbReference>
<dbReference type="GO" id="GO:0005829">
    <property type="term" value="C:cytosol"/>
    <property type="evidence" value="ECO:0007669"/>
    <property type="project" value="TreeGrafter"/>
</dbReference>
<dbReference type="RefSeq" id="XP_003742938.1">
    <property type="nucleotide sequence ID" value="XM_003742890.2"/>
</dbReference>
<evidence type="ECO:0000256" key="2">
    <source>
        <dbReference type="ARBA" id="ARBA00013017"/>
    </source>
</evidence>
<accession>A0AAJ6QT09</accession>
<proteinExistence type="inferred from homology"/>
<organism evidence="7 8">
    <name type="scientific">Galendromus occidentalis</name>
    <name type="common">western predatory mite</name>
    <dbReference type="NCBI Taxonomy" id="34638"/>
    <lineage>
        <taxon>Eukaryota</taxon>
        <taxon>Metazoa</taxon>
        <taxon>Ecdysozoa</taxon>
        <taxon>Arthropoda</taxon>
        <taxon>Chelicerata</taxon>
        <taxon>Arachnida</taxon>
        <taxon>Acari</taxon>
        <taxon>Parasitiformes</taxon>
        <taxon>Mesostigmata</taxon>
        <taxon>Gamasina</taxon>
        <taxon>Phytoseioidea</taxon>
        <taxon>Phytoseiidae</taxon>
        <taxon>Typhlodrominae</taxon>
        <taxon>Galendromus</taxon>
    </lineage>
</organism>
<evidence type="ECO:0000256" key="1">
    <source>
        <dbReference type="ARBA" id="ARBA00009796"/>
    </source>
</evidence>
<name>A0AAJ6QT09_9ACAR</name>
<comment type="catalytic activity">
    <reaction evidence="4">
        <text>a hydroperoxide + [thioredoxin]-dithiol = an alcohol + [thioredoxin]-disulfide + H2O</text>
        <dbReference type="Rhea" id="RHEA:62620"/>
        <dbReference type="Rhea" id="RHEA-COMP:10698"/>
        <dbReference type="Rhea" id="RHEA-COMP:10700"/>
        <dbReference type="ChEBI" id="CHEBI:15377"/>
        <dbReference type="ChEBI" id="CHEBI:29950"/>
        <dbReference type="ChEBI" id="CHEBI:30879"/>
        <dbReference type="ChEBI" id="CHEBI:35924"/>
        <dbReference type="ChEBI" id="CHEBI:50058"/>
        <dbReference type="EC" id="1.11.1.24"/>
    </reaction>
</comment>
<dbReference type="InterPro" id="IPR036249">
    <property type="entry name" value="Thioredoxin-like_sf"/>
</dbReference>
<feature type="region of interest" description="Disordered" evidence="5">
    <location>
        <begin position="71"/>
        <end position="111"/>
    </location>
</feature>
<dbReference type="PANTHER" id="PTHR10681">
    <property type="entry name" value="THIOREDOXIN PEROXIDASE"/>
    <property type="match status" value="1"/>
</dbReference>
<dbReference type="EC" id="1.11.1.24" evidence="2"/>
<dbReference type="Gene3D" id="3.40.30.10">
    <property type="entry name" value="Glutaredoxin"/>
    <property type="match status" value="1"/>
</dbReference>
<sequence>MFSAGVTEVSIPAEGEVVENSDKSVEQNMTTIVEHADSNVYAEWVTSNNFLRAGQELIVIHRPAVSNGNSNWPLRSNSVASAQDQEESMQNQSLTLLQANSKRKKDDEPGKKKRWYRQKFCDSWLSDERFKDWIGKVSDDVYKVYCRFCKVELRAGCSELLKHLKTKYHIDATNQDRSSPKELCYIVEQQVEEHQVDIEPGSVDSSQQIEHFSIQEQKFDSVGDGQGVEQICEANEVRRVQILRPIPAFRTPAIVDGVLKEISLLDYLGRFVLLTFYITDFEHSSINLVQELILLQSEFEKHNCVLLAASGDSVVTHKAWISSISDNGPKFPIPLIGDYNKSVAKSFGVYDEESGCAIPSTFLIDPKGRLRHMTVNDLSVTVSPGQLENCLKNLKVIDSKKIESPLIC</sequence>
<dbReference type="GO" id="GO:0045454">
    <property type="term" value="P:cell redox homeostasis"/>
    <property type="evidence" value="ECO:0007669"/>
    <property type="project" value="TreeGrafter"/>
</dbReference>
<dbReference type="GeneID" id="100902590"/>
<reference evidence="8" key="1">
    <citation type="submission" date="2025-08" db="UniProtKB">
        <authorList>
            <consortium name="RefSeq"/>
        </authorList>
    </citation>
    <scope>IDENTIFICATION</scope>
</reference>
<keyword evidence="3" id="KW-0560">Oxidoreductase</keyword>
<feature type="domain" description="Thioredoxin" evidence="6">
    <location>
        <begin position="240"/>
        <end position="396"/>
    </location>
</feature>
<evidence type="ECO:0000256" key="3">
    <source>
        <dbReference type="ARBA" id="ARBA00023002"/>
    </source>
</evidence>
<dbReference type="Pfam" id="PF00578">
    <property type="entry name" value="AhpC-TSA"/>
    <property type="match status" value="1"/>
</dbReference>
<dbReference type="InterPro" id="IPR050217">
    <property type="entry name" value="Peroxiredoxin"/>
</dbReference>
<gene>
    <name evidence="8" type="primary">LOC100902590</name>
</gene>
<evidence type="ECO:0000256" key="5">
    <source>
        <dbReference type="SAM" id="MobiDB-lite"/>
    </source>
</evidence>